<dbReference type="EMBL" id="OE840134">
    <property type="protein sequence ID" value="CAD7589617.1"/>
    <property type="molecule type" value="Genomic_DNA"/>
</dbReference>
<accession>A0A7R9PJQ1</accession>
<reference evidence="1" key="1">
    <citation type="submission" date="2020-11" db="EMBL/GenBank/DDBJ databases">
        <authorList>
            <person name="Tran Van P."/>
        </authorList>
    </citation>
    <scope>NUCLEOTIDE SEQUENCE</scope>
</reference>
<dbReference type="AlphaFoldDB" id="A0A7R9PJQ1"/>
<proteinExistence type="predicted"/>
<gene>
    <name evidence="1" type="ORF">TGEB3V08_LOCUS3544</name>
</gene>
<evidence type="ECO:0000313" key="1">
    <source>
        <dbReference type="EMBL" id="CAD7589617.1"/>
    </source>
</evidence>
<protein>
    <submittedName>
        <fullName evidence="1">Uncharacterized protein</fullName>
    </submittedName>
</protein>
<organism evidence="1">
    <name type="scientific">Timema genevievae</name>
    <name type="common">Walking stick</name>
    <dbReference type="NCBI Taxonomy" id="629358"/>
    <lineage>
        <taxon>Eukaryota</taxon>
        <taxon>Metazoa</taxon>
        <taxon>Ecdysozoa</taxon>
        <taxon>Arthropoda</taxon>
        <taxon>Hexapoda</taxon>
        <taxon>Insecta</taxon>
        <taxon>Pterygota</taxon>
        <taxon>Neoptera</taxon>
        <taxon>Polyneoptera</taxon>
        <taxon>Phasmatodea</taxon>
        <taxon>Timematodea</taxon>
        <taxon>Timematoidea</taxon>
        <taxon>Timematidae</taxon>
        <taxon>Timema</taxon>
    </lineage>
</organism>
<sequence length="130" mass="14469">MDAHLNHDANSPRTHVALSRGKVGYVWSKVSPSQETRLLMTGGLQENLSGPHGKSQAEWFDGAGLGHRVVVSHETIRFTLHIDIKQHRGLEQGNYDVKDLMVDHNQTVDNVDGKTSPHVQSKLIYIPNTI</sequence>
<name>A0A7R9PJQ1_TIMGE</name>